<evidence type="ECO:0000259" key="2">
    <source>
        <dbReference type="Pfam" id="PF00174"/>
    </source>
</evidence>
<evidence type="ECO:0000313" key="4">
    <source>
        <dbReference type="Proteomes" id="UP000238823"/>
    </source>
</evidence>
<keyword evidence="3" id="KW-0560">Oxidoreductase</keyword>
<protein>
    <submittedName>
        <fullName evidence="3">Sulfoxide reductase catalytic subunit YedY</fullName>
        <ecNumber evidence="3">1.8.-.-</ecNumber>
    </submittedName>
</protein>
<dbReference type="Pfam" id="PF00174">
    <property type="entry name" value="Oxidored_molyb"/>
    <property type="match status" value="1"/>
</dbReference>
<dbReference type="EC" id="1.8.-.-" evidence="3"/>
<dbReference type="PANTHER" id="PTHR43032:SF4">
    <property type="entry name" value="OXIDOREDUCTASE MOLYBDOPTERIN-BINDING DOMAIN-CONTAINING PROTEIN"/>
    <property type="match status" value="1"/>
</dbReference>
<dbReference type="InterPro" id="IPR000572">
    <property type="entry name" value="OxRdtase_Mopterin-bd_dom"/>
</dbReference>
<dbReference type="Gene3D" id="3.90.420.10">
    <property type="entry name" value="Oxidoreductase, molybdopterin-binding domain"/>
    <property type="match status" value="1"/>
</dbReference>
<reference evidence="3 4" key="1">
    <citation type="submission" date="2018-03" db="EMBL/GenBank/DDBJ databases">
        <title>Draft Genome Sequences of the Obligatory Marine Myxobacteria Enhygromyxa salina SWB007.</title>
        <authorList>
            <person name="Poehlein A."/>
            <person name="Moghaddam J.A."/>
            <person name="Harms H."/>
            <person name="Alanjari M."/>
            <person name="Koenig G.M."/>
            <person name="Daniel R."/>
            <person name="Schaeberle T.F."/>
        </authorList>
    </citation>
    <scope>NUCLEOTIDE SEQUENCE [LARGE SCALE GENOMIC DNA]</scope>
    <source>
        <strain evidence="3 4">SWB007</strain>
    </source>
</reference>
<organism evidence="3 4">
    <name type="scientific">Enhygromyxa salina</name>
    <dbReference type="NCBI Taxonomy" id="215803"/>
    <lineage>
        <taxon>Bacteria</taxon>
        <taxon>Pseudomonadati</taxon>
        <taxon>Myxococcota</taxon>
        <taxon>Polyangia</taxon>
        <taxon>Nannocystales</taxon>
        <taxon>Nannocystaceae</taxon>
        <taxon>Enhygromyxa</taxon>
    </lineage>
</organism>
<dbReference type="PANTHER" id="PTHR43032">
    <property type="entry name" value="PROTEIN-METHIONINE-SULFOXIDE REDUCTASE"/>
    <property type="match status" value="1"/>
</dbReference>
<sequence length="261" mass="29052">MIKPRHEPTESDPSWPDPNARDLALEPARRPAVLRSLARRRFLQQAGAGAAVVAFGGAYVIADDGLIARARAETRPDGRPRLPPGQQVITSVRPMGGQPGDTSKSKYWLRLHGEVDNPIDLDFRAILKQTQVTRAEDVHCVTGWTVLGAKWTGVQLKTLAKLVGVKDTARFVIFEAAHGYTSNIPIADALRDNVMVAHKLDGAPLTTEHGAPVRAVVPDLYFWKSAKWLTGIRFSRRNESGYWEQRGYNDHGDPWKEERYS</sequence>
<dbReference type="SUPFAM" id="SSF56524">
    <property type="entry name" value="Oxidoreductase molybdopterin-binding domain"/>
    <property type="match status" value="1"/>
</dbReference>
<dbReference type="AlphaFoldDB" id="A0A2S9YLZ1"/>
<evidence type="ECO:0000313" key="3">
    <source>
        <dbReference type="EMBL" id="PRQ06101.1"/>
    </source>
</evidence>
<dbReference type="Proteomes" id="UP000238823">
    <property type="component" value="Unassembled WGS sequence"/>
</dbReference>
<dbReference type="GO" id="GO:0016491">
    <property type="term" value="F:oxidoreductase activity"/>
    <property type="evidence" value="ECO:0007669"/>
    <property type="project" value="UniProtKB-KW"/>
</dbReference>
<dbReference type="PROSITE" id="PS51318">
    <property type="entry name" value="TAT"/>
    <property type="match status" value="1"/>
</dbReference>
<dbReference type="EMBL" id="PVNL01000083">
    <property type="protein sequence ID" value="PRQ06101.1"/>
    <property type="molecule type" value="Genomic_DNA"/>
</dbReference>
<dbReference type="InterPro" id="IPR006311">
    <property type="entry name" value="TAT_signal"/>
</dbReference>
<feature type="domain" description="Oxidoreductase molybdopterin-binding" evidence="2">
    <location>
        <begin position="101"/>
        <end position="243"/>
    </location>
</feature>
<evidence type="ECO:0000256" key="1">
    <source>
        <dbReference type="SAM" id="MobiDB-lite"/>
    </source>
</evidence>
<dbReference type="RefSeq" id="WP_106091085.1">
    <property type="nucleotide sequence ID" value="NZ_PVNL01000083.1"/>
</dbReference>
<gene>
    <name evidence="3" type="primary">yedY_1</name>
    <name evidence="3" type="ORF">ENSA7_41350</name>
</gene>
<name>A0A2S9YLZ1_9BACT</name>
<feature type="region of interest" description="Disordered" evidence="1">
    <location>
        <begin position="1"/>
        <end position="23"/>
    </location>
</feature>
<comment type="caution">
    <text evidence="3">The sequence shown here is derived from an EMBL/GenBank/DDBJ whole genome shotgun (WGS) entry which is preliminary data.</text>
</comment>
<dbReference type="OrthoDB" id="9778777at2"/>
<dbReference type="InterPro" id="IPR036374">
    <property type="entry name" value="OxRdtase_Mopterin-bd_sf"/>
</dbReference>
<proteinExistence type="predicted"/>
<accession>A0A2S9YLZ1</accession>